<dbReference type="Proteomes" id="UP000603453">
    <property type="component" value="Unassembled WGS sequence"/>
</dbReference>
<dbReference type="EMBL" id="JAEPRD010000117">
    <property type="protein sequence ID" value="KAG2198092.1"/>
    <property type="molecule type" value="Genomic_DNA"/>
</dbReference>
<evidence type="ECO:0000313" key="8">
    <source>
        <dbReference type="EMBL" id="KAG2198092.1"/>
    </source>
</evidence>
<comment type="subunit">
    <text evidence="7">Component of the dolichol-phosphate mannose (DPM) synthase complex.</text>
</comment>
<dbReference type="GO" id="GO:0005789">
    <property type="term" value="C:endoplasmic reticulum membrane"/>
    <property type="evidence" value="ECO:0007669"/>
    <property type="project" value="UniProtKB-SubCell"/>
</dbReference>
<dbReference type="AlphaFoldDB" id="A0A8H7QSS6"/>
<evidence type="ECO:0000256" key="3">
    <source>
        <dbReference type="ARBA" id="ARBA00022692"/>
    </source>
</evidence>
<comment type="subcellular location">
    <subcellularLocation>
        <location evidence="1 7">Endoplasmic reticulum membrane</location>
        <topology evidence="1 7">Multi-pass membrane protein</topology>
    </subcellularLocation>
</comment>
<dbReference type="Pfam" id="PF08285">
    <property type="entry name" value="DPM3"/>
    <property type="match status" value="1"/>
</dbReference>
<keyword evidence="5 7" id="KW-1133">Transmembrane helix</keyword>
<comment type="function">
    <text evidence="7">Stabilizer subunit of the dolichol-phosphate mannose (DPM) synthase complex; tethers catalytic subunit to the ER.</text>
</comment>
<evidence type="ECO:0000256" key="2">
    <source>
        <dbReference type="ARBA" id="ARBA00010430"/>
    </source>
</evidence>
<evidence type="ECO:0000256" key="7">
    <source>
        <dbReference type="RuleBase" id="RU365085"/>
    </source>
</evidence>
<dbReference type="UniPathway" id="UPA00378"/>
<evidence type="ECO:0000256" key="5">
    <source>
        <dbReference type="ARBA" id="ARBA00022989"/>
    </source>
</evidence>
<gene>
    <name evidence="8" type="ORF">INT47_011927</name>
</gene>
<evidence type="ECO:0000313" key="9">
    <source>
        <dbReference type="Proteomes" id="UP000603453"/>
    </source>
</evidence>
<comment type="pathway">
    <text evidence="7">Protein modification; protein glycosylation.</text>
</comment>
<keyword evidence="9" id="KW-1185">Reference proteome</keyword>
<dbReference type="InterPro" id="IPR013174">
    <property type="entry name" value="DPM3"/>
</dbReference>
<dbReference type="PANTHER" id="PTHR16433:SF0">
    <property type="entry name" value="DOLICHOL-PHOSPHATE MANNOSYLTRANSFERASE SUBUNIT 3"/>
    <property type="match status" value="1"/>
</dbReference>
<name>A0A8H7QSS6_9FUNG</name>
<dbReference type="OrthoDB" id="2014333at2759"/>
<comment type="caution">
    <text evidence="8">The sequence shown here is derived from an EMBL/GenBank/DDBJ whole genome shotgun (WGS) entry which is preliminary data.</text>
</comment>
<dbReference type="GO" id="GO:0033185">
    <property type="term" value="C:dolichol-phosphate-mannose synthase complex"/>
    <property type="evidence" value="ECO:0007669"/>
    <property type="project" value="TreeGrafter"/>
</dbReference>
<keyword evidence="6 7" id="KW-0472">Membrane</keyword>
<comment type="similarity">
    <text evidence="2 7">Belongs to the DPM3 family.</text>
</comment>
<dbReference type="PANTHER" id="PTHR16433">
    <property type="entry name" value="DOLICHOL-PHOSPHATE MANNOSYLTRANSFERASE SUBUNIT 3"/>
    <property type="match status" value="1"/>
</dbReference>
<feature type="transmembrane region" description="Helical" evidence="7">
    <location>
        <begin position="7"/>
        <end position="28"/>
    </location>
</feature>
<feature type="transmembrane region" description="Helical" evidence="7">
    <location>
        <begin position="40"/>
        <end position="63"/>
    </location>
</feature>
<dbReference type="GO" id="GO:0006506">
    <property type="term" value="P:GPI anchor biosynthetic process"/>
    <property type="evidence" value="ECO:0007669"/>
    <property type="project" value="TreeGrafter"/>
</dbReference>
<evidence type="ECO:0000256" key="6">
    <source>
        <dbReference type="ARBA" id="ARBA00023136"/>
    </source>
</evidence>
<evidence type="ECO:0000256" key="4">
    <source>
        <dbReference type="ARBA" id="ARBA00022824"/>
    </source>
</evidence>
<evidence type="ECO:0000256" key="1">
    <source>
        <dbReference type="ARBA" id="ARBA00004477"/>
    </source>
</evidence>
<keyword evidence="4 7" id="KW-0256">Endoplasmic reticulum</keyword>
<accession>A0A8H7QSS6</accession>
<organism evidence="8 9">
    <name type="scientific">Mucor saturninus</name>
    <dbReference type="NCBI Taxonomy" id="64648"/>
    <lineage>
        <taxon>Eukaryota</taxon>
        <taxon>Fungi</taxon>
        <taxon>Fungi incertae sedis</taxon>
        <taxon>Mucoromycota</taxon>
        <taxon>Mucoromycotina</taxon>
        <taxon>Mucoromycetes</taxon>
        <taxon>Mucorales</taxon>
        <taxon>Mucorineae</taxon>
        <taxon>Mucoraceae</taxon>
        <taxon>Mucor</taxon>
    </lineage>
</organism>
<proteinExistence type="inferred from homology"/>
<protein>
    <recommendedName>
        <fullName evidence="7">Dolichol-phosphate mannosyltransferase subunit 3</fullName>
    </recommendedName>
</protein>
<reference evidence="8" key="1">
    <citation type="submission" date="2020-12" db="EMBL/GenBank/DDBJ databases">
        <title>Metabolic potential, ecology and presence of endohyphal bacteria is reflected in genomic diversity of Mucoromycotina.</title>
        <authorList>
            <person name="Muszewska A."/>
            <person name="Okrasinska A."/>
            <person name="Steczkiewicz K."/>
            <person name="Drgas O."/>
            <person name="Orlowska M."/>
            <person name="Perlinska-Lenart U."/>
            <person name="Aleksandrzak-Piekarczyk T."/>
            <person name="Szatraj K."/>
            <person name="Zielenkiewicz U."/>
            <person name="Pilsyk S."/>
            <person name="Malc E."/>
            <person name="Mieczkowski P."/>
            <person name="Kruszewska J.S."/>
            <person name="Biernat P."/>
            <person name="Pawlowska J."/>
        </authorList>
    </citation>
    <scope>NUCLEOTIDE SEQUENCE</scope>
    <source>
        <strain evidence="8">WA0000017839</strain>
    </source>
</reference>
<sequence length="91" mass="10163">MTRATEAYTVGAIVIATYIILYLGIFPLPETVQEKIIPVLPWWGLVTFGSYCLGNIGSAMYTFRDCPEAYHELMGEITQAKSELRAKGMQI</sequence>
<keyword evidence="3 7" id="KW-0812">Transmembrane</keyword>